<feature type="chain" id="PRO_5047126594" evidence="1">
    <location>
        <begin position="31"/>
        <end position="735"/>
    </location>
</feature>
<keyword evidence="1" id="KW-0732">Signal</keyword>
<sequence>MRTRTKAVSRCLFSVGLLMCFLIGTTSLRAQECQLDPAGMSSVPDSGEELRAFMIKKAQYILCTTATLEDRSFRVNFPGQKQLIENYAAHHQSELDLWTSRKSVPTLKQIREAISSRKTTDGQTVFGKAMANFALHLNISEALFWEGQKIPSPYLDDMRAKGIDPSSHAAELALSTTIPEPDAWFTIGWASIDRTKKDLEETKIKQGFKDAVAAHERAIGDLAAEKSRMAMVLGERQRFVKESAEHLSKIDREIAGLGARGVDVPQLLAKRRIDAISRHESDLENFKNYADEFVRTIDQIEKRIEKTRDGMVKPSERYMRYLDGLGGTILRVETEQAVLEPTDVEGLRKIQNLIKSAYEEVSARSKNKQKLMEARRAANKALEAAVADANDASDDLALRGALSVAYQFMIEVQASAANLALASRGGPGGVLAEAVGQIATNVAGGSKYVVGGVALAGPSYYDATGLFRDIPQLKQEDAIENDSPAYTFEDGENSIKTIVARETMALPYRTLVAMATAAETANASGAHRSLLQSLAAEGLTPNDGLLRQMAKKDMASREAAQKLGEAIGKAGFKGVVKSILAEAGQNIAKELTKEGFKRAAAEVIEGGALVDYAAAQMAVSEAYARMMIAGDAYWENEAAIETLLGFIKSLTERQHLGEMQATKNDAFYPLPGYRFVISLVPGSIPNTNRFDADVYLHGVKLGRDQNSTQLAWKIPDDAKFGKDLPETLTLRIEIK</sequence>
<dbReference type="Proteomes" id="UP001161405">
    <property type="component" value="Unassembled WGS sequence"/>
</dbReference>
<reference evidence="2" key="1">
    <citation type="journal article" date="2014" name="Int. J. Syst. Evol. Microbiol.">
        <title>Complete genome of a new Firmicutes species belonging to the dominant human colonic microbiota ('Ruminococcus bicirculans') reveals two chromosomes and a selective capacity to utilize plant glucans.</title>
        <authorList>
            <consortium name="NISC Comparative Sequencing Program"/>
            <person name="Wegmann U."/>
            <person name="Louis P."/>
            <person name="Goesmann A."/>
            <person name="Henrissat B."/>
            <person name="Duncan S.H."/>
            <person name="Flint H.J."/>
        </authorList>
    </citation>
    <scope>NUCLEOTIDE SEQUENCE</scope>
    <source>
        <strain evidence="2">NBRC 107169</strain>
    </source>
</reference>
<organism evidence="2 3">
    <name type="scientific">Maritalea porphyrae</name>
    <dbReference type="NCBI Taxonomy" id="880732"/>
    <lineage>
        <taxon>Bacteria</taxon>
        <taxon>Pseudomonadati</taxon>
        <taxon>Pseudomonadota</taxon>
        <taxon>Alphaproteobacteria</taxon>
        <taxon>Hyphomicrobiales</taxon>
        <taxon>Devosiaceae</taxon>
        <taxon>Maritalea</taxon>
    </lineage>
</organism>
<protein>
    <submittedName>
        <fullName evidence="2">Uncharacterized protein</fullName>
    </submittedName>
</protein>
<reference evidence="2" key="2">
    <citation type="submission" date="2023-01" db="EMBL/GenBank/DDBJ databases">
        <title>Draft genome sequence of Maritalea porphyrae strain NBRC 107169.</title>
        <authorList>
            <person name="Sun Q."/>
            <person name="Mori K."/>
        </authorList>
    </citation>
    <scope>NUCLEOTIDE SEQUENCE</scope>
    <source>
        <strain evidence="2">NBRC 107169</strain>
    </source>
</reference>
<accession>A0ABQ5UNY5</accession>
<dbReference type="EMBL" id="BSNI01000001">
    <property type="protein sequence ID" value="GLQ16382.1"/>
    <property type="molecule type" value="Genomic_DNA"/>
</dbReference>
<evidence type="ECO:0000256" key="1">
    <source>
        <dbReference type="SAM" id="SignalP"/>
    </source>
</evidence>
<name>A0ABQ5UNY5_9HYPH</name>
<comment type="caution">
    <text evidence="2">The sequence shown here is derived from an EMBL/GenBank/DDBJ whole genome shotgun (WGS) entry which is preliminary data.</text>
</comment>
<keyword evidence="3" id="KW-1185">Reference proteome</keyword>
<feature type="signal peptide" evidence="1">
    <location>
        <begin position="1"/>
        <end position="30"/>
    </location>
</feature>
<gene>
    <name evidence="2" type="ORF">GCM10007879_06310</name>
</gene>
<proteinExistence type="predicted"/>
<dbReference type="RefSeq" id="WP_284361967.1">
    <property type="nucleotide sequence ID" value="NZ_BSNI01000001.1"/>
</dbReference>
<evidence type="ECO:0000313" key="2">
    <source>
        <dbReference type="EMBL" id="GLQ16382.1"/>
    </source>
</evidence>
<evidence type="ECO:0000313" key="3">
    <source>
        <dbReference type="Proteomes" id="UP001161405"/>
    </source>
</evidence>